<accession>A0A8B9IBR5</accession>
<dbReference type="Pfam" id="PF00812">
    <property type="entry name" value="Ephrin"/>
    <property type="match status" value="1"/>
</dbReference>
<dbReference type="GO" id="GO:0060317">
    <property type="term" value="P:cardiac epithelial to mesenchymal transition"/>
    <property type="evidence" value="ECO:0007669"/>
    <property type="project" value="Ensembl"/>
</dbReference>
<protein>
    <recommendedName>
        <fullName evidence="13">Ephrin-A4</fullName>
    </recommendedName>
    <alternativeName>
        <fullName evidence="14">EPH-related receptor tyrosine kinase ligand 4</fullName>
    </alternativeName>
</protein>
<dbReference type="GO" id="GO:0098552">
    <property type="term" value="C:side of membrane"/>
    <property type="evidence" value="ECO:0007669"/>
    <property type="project" value="UniProtKB-KW"/>
</dbReference>
<evidence type="ECO:0000256" key="13">
    <source>
        <dbReference type="ARBA" id="ARBA00069523"/>
    </source>
</evidence>
<feature type="disulfide bond" evidence="15">
    <location>
        <begin position="609"/>
        <end position="629"/>
    </location>
</feature>
<dbReference type="GO" id="GO:0030308">
    <property type="term" value="P:negative regulation of cell growth"/>
    <property type="evidence" value="ECO:0007669"/>
    <property type="project" value="Ensembl"/>
</dbReference>
<dbReference type="GO" id="GO:1904628">
    <property type="term" value="P:cellular response to phorbol 13-acetate 12-myristate"/>
    <property type="evidence" value="ECO:0007669"/>
    <property type="project" value="Ensembl"/>
</dbReference>
<evidence type="ECO:0000256" key="1">
    <source>
        <dbReference type="ARBA" id="ARBA00004167"/>
    </source>
</evidence>
<keyword evidence="4" id="KW-0336">GPI-anchor</keyword>
<proteinExistence type="inferred from homology"/>
<dbReference type="Gene3D" id="3.40.390.10">
    <property type="entry name" value="Collagenase (Catalytic Domain)"/>
    <property type="match status" value="1"/>
</dbReference>
<feature type="binding site" evidence="17">
    <location>
        <position position="476"/>
    </location>
    <ligand>
        <name>Zn(2+)</name>
        <dbReference type="ChEBI" id="CHEBI:29105"/>
        <note>catalytic</note>
    </ligand>
</feature>
<dbReference type="GO" id="GO:0046875">
    <property type="term" value="F:ephrin receptor binding"/>
    <property type="evidence" value="ECO:0007669"/>
    <property type="project" value="InterPro"/>
</dbReference>
<evidence type="ECO:0000256" key="19">
    <source>
        <dbReference type="SAM" id="MobiDB-lite"/>
    </source>
</evidence>
<dbReference type="Pfam" id="PF08516">
    <property type="entry name" value="ADAM_CR"/>
    <property type="match status" value="1"/>
</dbReference>
<dbReference type="GO" id="GO:0004222">
    <property type="term" value="F:metalloendopeptidase activity"/>
    <property type="evidence" value="ECO:0007669"/>
    <property type="project" value="InterPro"/>
</dbReference>
<keyword evidence="5" id="KW-0812">Transmembrane</keyword>
<feature type="domain" description="Disintegrin" evidence="21">
    <location>
        <begin position="550"/>
        <end position="637"/>
    </location>
</feature>
<dbReference type="SMART" id="SM00608">
    <property type="entry name" value="ACR"/>
    <property type="match status" value="1"/>
</dbReference>
<dbReference type="InterPro" id="IPR036436">
    <property type="entry name" value="Disintegrin_dom_sf"/>
</dbReference>
<dbReference type="GO" id="GO:0070062">
    <property type="term" value="C:extracellular exosome"/>
    <property type="evidence" value="ECO:0007669"/>
    <property type="project" value="Ensembl"/>
</dbReference>
<evidence type="ECO:0000259" key="21">
    <source>
        <dbReference type="PROSITE" id="PS50214"/>
    </source>
</evidence>
<dbReference type="Proteomes" id="UP000694426">
    <property type="component" value="Unplaced"/>
</dbReference>
<evidence type="ECO:0000256" key="7">
    <source>
        <dbReference type="ARBA" id="ARBA00022989"/>
    </source>
</evidence>
<evidence type="ECO:0000256" key="6">
    <source>
        <dbReference type="ARBA" id="ARBA00022729"/>
    </source>
</evidence>
<dbReference type="GO" id="GO:0001953">
    <property type="term" value="P:negative regulation of cell-matrix adhesion"/>
    <property type="evidence" value="ECO:0007669"/>
    <property type="project" value="Ensembl"/>
</dbReference>
<feature type="domain" description="Peptidase M12B" evidence="22">
    <location>
        <begin position="341"/>
        <end position="542"/>
    </location>
</feature>
<dbReference type="SUPFAM" id="SSF55486">
    <property type="entry name" value="Metalloproteases ('zincins'), catalytic domain"/>
    <property type="match status" value="1"/>
</dbReference>
<dbReference type="InterPro" id="IPR024079">
    <property type="entry name" value="MetalloPept_cat_dom_sf"/>
</dbReference>
<dbReference type="GO" id="GO:0045087">
    <property type="term" value="P:innate immune response"/>
    <property type="evidence" value="ECO:0007669"/>
    <property type="project" value="Ensembl"/>
</dbReference>
<feature type="disulfide bond" evidence="16">
    <location>
        <begin position="771"/>
        <end position="781"/>
    </location>
</feature>
<sequence>MLQAGTLLCTSTESGGALRNAGQRHRAPRRARCRRCAEPRSREPRRSRRRPPGTGRGRASPAERRRRAEPGGGGQEVPPPGPGRAGPLPAEAVAVQCAPGAPAGAAAPAQLGSRQPGAAAARAGSGTGPGAGRAMARALLLALGLLLLAAAPGARGRGAGDSWQQHRAGLGRYWHVTPRVLRGDRPLRLEEAMQGGFPSRLQVVLELEGTQLVLELEQNWDLVLGTGALLYYLPNGTRVVQEASRQEHCCYRGNVRGFPSSWASLCACSGLSGHFRVAENRSYGLEPDASGPPGSHIAYRLREVRLAPRACGQGPPEPPRVEVETEPPRLQRGKRSTAEQRFVELVMVLDHAAYQNYPDLKRARTRTLEIANQVDTFFQPLGVRVALVAVEVWSEGDRFEVGRSARATLERFLRWRQEELLPRLPHDNAQLLTGSSFDDVAVGMSVQASMCSSTRSGGVSMDYSVSVLVIASTVAHQLGHSLGMGHDGVGRFCECSNLYHDHGCIMDLPTGLTPGLSFSNCSQRDLERSLEQGLGWCLFNVPEPQRLAESPRCGNHFLEPGEGCDCGLSLECTDPCCNSSTCQLVPGAQCATGDTCCHDCQLRRAGHLCREPLGECDLPEFCDGVSPHCPPNAFLQDGQPCAGGRARCYGGACATYEGQCQQLLGPGASPVSSSCMASLNAKADERGHCGQLPNGSYVACAQQDAGCGRLQCRRGGARGGRAEGSCRGTVLPGVEDVSDAAMVLPGTACGPGKVCLQHQCQDVSVLGDQQCRSKCHGHGVCNNHGHCHCEPGWAPPTCESPGAGGSQDSGPAATLERGGSALPTALLLSALLGLALVLGLCCARRAGLHKHLCQLGKGTSCQYRISQPEPPLAGQGPPQRPRPPQWRQATELQVMHSSKPAVPARPDPPARPLPPDPLTKASQAPPSDRPPPPTRPLPADPVAPGTQPPGPAKPPPPRRPLPSDPPGPSLPRSETPPGHPHVTVIPSRFLRDDYSIQVSINDYLDIYCPHYEGAVPAGRAETFTLFMVDREGYRGCYETPGAFKRWECNQPQAPFGPVRFSEKIQRFTPFSLGFEFQPGETYYYISVPSPESAGRCLKLRVSVCCRATTPEPVTEVPNSQPRGRGAPEDAGTPRDTAAPALQQRRAQCLALTLLALLWI</sequence>
<dbReference type="GO" id="GO:0005886">
    <property type="term" value="C:plasma membrane"/>
    <property type="evidence" value="ECO:0007669"/>
    <property type="project" value="UniProtKB-SubCell"/>
</dbReference>
<keyword evidence="8" id="KW-0472">Membrane</keyword>
<dbReference type="SMART" id="SM00050">
    <property type="entry name" value="DISIN"/>
    <property type="match status" value="1"/>
</dbReference>
<dbReference type="GO" id="GO:0009986">
    <property type="term" value="C:cell surface"/>
    <property type="evidence" value="ECO:0007669"/>
    <property type="project" value="Ensembl"/>
</dbReference>
<evidence type="ECO:0000256" key="4">
    <source>
        <dbReference type="ARBA" id="ARBA00022622"/>
    </source>
</evidence>
<dbReference type="InterPro" id="IPR001799">
    <property type="entry name" value="Ephrin_RBD"/>
</dbReference>
<dbReference type="Pfam" id="PF01562">
    <property type="entry name" value="Pep_M12B_propep"/>
    <property type="match status" value="1"/>
</dbReference>
<dbReference type="CDD" id="cd10425">
    <property type="entry name" value="Ephrin-A_Ectodomain"/>
    <property type="match status" value="1"/>
</dbReference>
<dbReference type="PROSITE" id="PS50215">
    <property type="entry name" value="ADAM_MEPRO"/>
    <property type="match status" value="1"/>
</dbReference>
<feature type="binding site" evidence="17">
    <location>
        <position position="486"/>
    </location>
    <ligand>
        <name>Zn(2+)</name>
        <dbReference type="ChEBI" id="CHEBI:29105"/>
        <note>catalytic</note>
    </ligand>
</feature>
<dbReference type="Gene3D" id="4.10.70.10">
    <property type="entry name" value="Disintegrin domain"/>
    <property type="match status" value="1"/>
</dbReference>
<dbReference type="InterPro" id="IPR001762">
    <property type="entry name" value="Disintegrin_dom"/>
</dbReference>
<dbReference type="GO" id="GO:0017124">
    <property type="term" value="F:SH3 domain binding"/>
    <property type="evidence" value="ECO:0007669"/>
    <property type="project" value="Ensembl"/>
</dbReference>
<dbReference type="InterPro" id="IPR008972">
    <property type="entry name" value="Cupredoxin"/>
</dbReference>
<feature type="compositionally biased region" description="Pro residues" evidence="19">
    <location>
        <begin position="903"/>
        <end position="917"/>
    </location>
</feature>
<evidence type="ECO:0000256" key="10">
    <source>
        <dbReference type="ARBA" id="ARBA00023180"/>
    </source>
</evidence>
<evidence type="ECO:0000259" key="20">
    <source>
        <dbReference type="PROSITE" id="PS50026"/>
    </source>
</evidence>
<evidence type="ECO:0000256" key="2">
    <source>
        <dbReference type="ARBA" id="ARBA00004609"/>
    </source>
</evidence>
<dbReference type="PANTHER" id="PTHR11905:SF130">
    <property type="entry name" value="DISINTEGRIN AND METALLOPROTEINASE DOMAIN-CONTAINING PROTEIN 15"/>
    <property type="match status" value="1"/>
</dbReference>
<dbReference type="InterPro" id="IPR019765">
    <property type="entry name" value="Ephrin_CS"/>
</dbReference>
<keyword evidence="17" id="KW-0862">Zinc</keyword>
<feature type="disulfide bond" evidence="16">
    <location>
        <begin position="789"/>
        <end position="798"/>
    </location>
</feature>
<dbReference type="PROSITE" id="PS50026">
    <property type="entry name" value="EGF_3"/>
    <property type="match status" value="1"/>
</dbReference>
<feature type="domain" description="EGF-like" evidence="20">
    <location>
        <begin position="767"/>
        <end position="799"/>
    </location>
</feature>
<dbReference type="FunFam" id="3.40.390.10:FF:000002">
    <property type="entry name" value="Disintegrin and metalloproteinase domain-containing protein 22"/>
    <property type="match status" value="1"/>
</dbReference>
<dbReference type="FunFam" id="4.10.70.10:FF:000001">
    <property type="entry name" value="Disintegrin and metalloproteinase domain-containing protein 22"/>
    <property type="match status" value="1"/>
</dbReference>
<reference evidence="24" key="2">
    <citation type="submission" date="2025-09" db="UniProtKB">
        <authorList>
            <consortium name="Ensembl"/>
        </authorList>
    </citation>
    <scope>IDENTIFICATION</scope>
</reference>
<feature type="domain" description="Ephrin RBD" evidence="23">
    <location>
        <begin position="959"/>
        <end position="1107"/>
    </location>
</feature>
<dbReference type="PANTHER" id="PTHR11905">
    <property type="entry name" value="ADAM A DISINTEGRIN AND METALLOPROTEASE DOMAIN"/>
    <property type="match status" value="1"/>
</dbReference>
<dbReference type="GO" id="GO:0002418">
    <property type="term" value="P:immune response to tumor cell"/>
    <property type="evidence" value="ECO:0007669"/>
    <property type="project" value="Ensembl"/>
</dbReference>
<dbReference type="InterPro" id="IPR034027">
    <property type="entry name" value="Reprolysin_adamalysin"/>
</dbReference>
<evidence type="ECO:0000313" key="25">
    <source>
        <dbReference type="Proteomes" id="UP000694426"/>
    </source>
</evidence>
<dbReference type="AlphaFoldDB" id="A0A8B9IBR5"/>
<dbReference type="Pfam" id="PF00200">
    <property type="entry name" value="Disintegrin"/>
    <property type="match status" value="1"/>
</dbReference>
<keyword evidence="16" id="KW-0245">EGF-like domain</keyword>
<dbReference type="GO" id="GO:0007229">
    <property type="term" value="P:integrin-mediated signaling pathway"/>
    <property type="evidence" value="ECO:0007669"/>
    <property type="project" value="Ensembl"/>
</dbReference>
<name>A0A8B9IBR5_9AVES</name>
<evidence type="ECO:0000256" key="16">
    <source>
        <dbReference type="PROSITE-ProRule" id="PRU00076"/>
    </source>
</evidence>
<feature type="disulfide bond" evidence="18">
    <location>
        <begin position="1008"/>
        <end position="1048"/>
    </location>
</feature>
<dbReference type="FunFam" id="2.60.40.420:FF:000057">
    <property type="entry name" value="Ephrin A4"/>
    <property type="match status" value="1"/>
</dbReference>
<feature type="compositionally biased region" description="Basic residues" evidence="19">
    <location>
        <begin position="22"/>
        <end position="34"/>
    </location>
</feature>
<feature type="compositionally biased region" description="Basic and acidic residues" evidence="19">
    <location>
        <begin position="35"/>
        <end position="44"/>
    </location>
</feature>
<keyword evidence="6" id="KW-0732">Signal</keyword>
<dbReference type="GO" id="GO:0005178">
    <property type="term" value="F:integrin binding"/>
    <property type="evidence" value="ECO:0007669"/>
    <property type="project" value="Ensembl"/>
</dbReference>
<comment type="subcellular location">
    <subcellularLocation>
        <location evidence="2">Cell membrane</location>
        <topology evidence="2">Lipid-anchor</topology>
        <topology evidence="2">GPI-anchor</topology>
    </subcellularLocation>
    <subcellularLocation>
        <location evidence="1">Membrane</location>
        <topology evidence="1">Single-pass membrane protein</topology>
    </subcellularLocation>
</comment>
<dbReference type="GO" id="GO:0034987">
    <property type="term" value="F:immunoglobulin receptor binding"/>
    <property type="evidence" value="ECO:0007669"/>
    <property type="project" value="Ensembl"/>
</dbReference>
<evidence type="ECO:0000256" key="17">
    <source>
        <dbReference type="PROSITE-ProRule" id="PRU00276"/>
    </source>
</evidence>
<keyword evidence="3" id="KW-1003">Cell membrane</keyword>
<reference evidence="24" key="1">
    <citation type="submission" date="2025-08" db="UniProtKB">
        <authorList>
            <consortium name="Ensembl"/>
        </authorList>
    </citation>
    <scope>IDENTIFICATION</scope>
</reference>
<keyword evidence="11" id="KW-0449">Lipoprotein</keyword>
<evidence type="ECO:0000256" key="3">
    <source>
        <dbReference type="ARBA" id="ARBA00022475"/>
    </source>
</evidence>
<dbReference type="Ensembl" id="ENSABRT00000034235.1">
    <property type="protein sequence ID" value="ENSABRP00000024368.1"/>
    <property type="gene ID" value="ENSABRG00000020468.1"/>
</dbReference>
<dbReference type="CDD" id="cd04269">
    <property type="entry name" value="ZnMc_adamalysin_II_like"/>
    <property type="match status" value="1"/>
</dbReference>
<dbReference type="InterPro" id="IPR006586">
    <property type="entry name" value="ADAM_Cys-rich"/>
</dbReference>
<organism evidence="24 25">
    <name type="scientific">Anser brachyrhynchus</name>
    <name type="common">Pink-footed goose</name>
    <dbReference type="NCBI Taxonomy" id="132585"/>
    <lineage>
        <taxon>Eukaryota</taxon>
        <taxon>Metazoa</taxon>
        <taxon>Chordata</taxon>
        <taxon>Craniata</taxon>
        <taxon>Vertebrata</taxon>
        <taxon>Euteleostomi</taxon>
        <taxon>Archelosauria</taxon>
        <taxon>Archosauria</taxon>
        <taxon>Dinosauria</taxon>
        <taxon>Saurischia</taxon>
        <taxon>Theropoda</taxon>
        <taxon>Coelurosauria</taxon>
        <taxon>Aves</taxon>
        <taxon>Neognathae</taxon>
        <taxon>Galloanserae</taxon>
        <taxon>Anseriformes</taxon>
        <taxon>Anatidae</taxon>
        <taxon>Anserinae</taxon>
        <taxon>Anser</taxon>
    </lineage>
</organism>
<evidence type="ECO:0000256" key="8">
    <source>
        <dbReference type="ARBA" id="ARBA00023136"/>
    </source>
</evidence>
<evidence type="ECO:0000259" key="23">
    <source>
        <dbReference type="PROSITE" id="PS51551"/>
    </source>
</evidence>
<dbReference type="InterPro" id="IPR000742">
    <property type="entry name" value="EGF"/>
</dbReference>
<feature type="region of interest" description="Disordered" evidence="19">
    <location>
        <begin position="866"/>
        <end position="984"/>
    </location>
</feature>
<keyword evidence="17" id="KW-0479">Metal-binding</keyword>
<feature type="region of interest" description="Disordered" evidence="19">
    <location>
        <begin position="1"/>
        <end position="88"/>
    </location>
</feature>
<feature type="region of interest" description="Disordered" evidence="19">
    <location>
        <begin position="310"/>
        <end position="335"/>
    </location>
</feature>
<dbReference type="InterPro" id="IPR001590">
    <property type="entry name" value="Peptidase_M12B"/>
</dbReference>
<dbReference type="GeneTree" id="ENSGT00940000159822"/>
<evidence type="ECO:0000256" key="14">
    <source>
        <dbReference type="ARBA" id="ARBA00078735"/>
    </source>
</evidence>
<evidence type="ECO:0000259" key="22">
    <source>
        <dbReference type="PROSITE" id="PS50215"/>
    </source>
</evidence>
<evidence type="ECO:0000256" key="18">
    <source>
        <dbReference type="PROSITE-ProRule" id="PRU00884"/>
    </source>
</evidence>
<dbReference type="SUPFAM" id="SSF49503">
    <property type="entry name" value="Cupredoxins"/>
    <property type="match status" value="1"/>
</dbReference>
<dbReference type="PROSITE" id="PS01299">
    <property type="entry name" value="EPHRIN_RBD_1"/>
    <property type="match status" value="1"/>
</dbReference>
<dbReference type="Gene3D" id="2.60.40.420">
    <property type="entry name" value="Cupredoxins - blue copper proteins"/>
    <property type="match status" value="1"/>
</dbReference>
<dbReference type="InterPro" id="IPR002870">
    <property type="entry name" value="Peptidase_M12B_N"/>
</dbReference>
<evidence type="ECO:0000256" key="9">
    <source>
        <dbReference type="ARBA" id="ARBA00023157"/>
    </source>
</evidence>
<dbReference type="SUPFAM" id="SSF57552">
    <property type="entry name" value="Blood coagulation inhibitor (disintegrin)"/>
    <property type="match status" value="1"/>
</dbReference>
<evidence type="ECO:0000256" key="15">
    <source>
        <dbReference type="PROSITE-ProRule" id="PRU00068"/>
    </source>
</evidence>
<dbReference type="PROSITE" id="PS50214">
    <property type="entry name" value="DISINTEGRIN_2"/>
    <property type="match status" value="1"/>
</dbReference>
<evidence type="ECO:0000256" key="5">
    <source>
        <dbReference type="ARBA" id="ARBA00022692"/>
    </source>
</evidence>
<feature type="binding site" evidence="17">
    <location>
        <position position="480"/>
    </location>
    <ligand>
        <name>Zn(2+)</name>
        <dbReference type="ChEBI" id="CHEBI:29105"/>
        <note>catalytic</note>
    </ligand>
</feature>
<dbReference type="InterPro" id="IPR034252">
    <property type="entry name" value="Ephrin-A_Ecto"/>
</dbReference>
<dbReference type="GO" id="GO:0030336">
    <property type="term" value="P:negative regulation of cell migration"/>
    <property type="evidence" value="ECO:0007669"/>
    <property type="project" value="Ensembl"/>
</dbReference>
<feature type="region of interest" description="Disordered" evidence="19">
    <location>
        <begin position="1112"/>
        <end position="1135"/>
    </location>
</feature>
<comment type="similarity">
    <text evidence="18">Belongs to the ephrin family.</text>
</comment>
<dbReference type="PROSITE" id="PS01186">
    <property type="entry name" value="EGF_2"/>
    <property type="match status" value="1"/>
</dbReference>
<feature type="compositionally biased region" description="Basic and acidic residues" evidence="19">
    <location>
        <begin position="319"/>
        <end position="329"/>
    </location>
</feature>
<gene>
    <name evidence="24" type="primary">ADAM15</name>
</gene>
<evidence type="ECO:0000313" key="24">
    <source>
        <dbReference type="Ensembl" id="ENSABRP00000024368.1"/>
    </source>
</evidence>
<keyword evidence="10" id="KW-0325">Glycoprotein</keyword>
<keyword evidence="25" id="KW-1185">Reference proteome</keyword>
<dbReference type="GO" id="GO:0046872">
    <property type="term" value="F:metal ion binding"/>
    <property type="evidence" value="ECO:0007669"/>
    <property type="project" value="UniProtKB-KW"/>
</dbReference>
<keyword evidence="7" id="KW-1133">Transmembrane helix</keyword>
<evidence type="ECO:0000256" key="12">
    <source>
        <dbReference type="ARBA" id="ARBA00056022"/>
    </source>
</evidence>
<comment type="function">
    <text evidence="12">Cell surface GPI-bound ligand for Eph receptors, a family of receptor tyrosine kinases which are crucial for migration, repulsion and adhesion during neuronal, vascular and epithelial development. Binds promiscuously Eph receptors residing on adjacent cells, leading to contact-dependent bidirectional signaling into neighboring cells. May play a role in the interaction between activated B-lymphocytes and dendritic cells in tonsils.</text>
</comment>
<dbReference type="GO" id="GO:0006508">
    <property type="term" value="P:proteolysis"/>
    <property type="evidence" value="ECO:0007669"/>
    <property type="project" value="InterPro"/>
</dbReference>
<dbReference type="GO" id="GO:0048013">
    <property type="term" value="P:ephrin receptor signaling pathway"/>
    <property type="evidence" value="ECO:0007669"/>
    <property type="project" value="InterPro"/>
</dbReference>
<keyword evidence="9 18" id="KW-1015">Disulfide bond</keyword>
<evidence type="ECO:0000256" key="11">
    <source>
        <dbReference type="ARBA" id="ARBA00023288"/>
    </source>
</evidence>
<feature type="compositionally biased region" description="Pro residues" evidence="19">
    <location>
        <begin position="927"/>
        <end position="969"/>
    </location>
</feature>
<dbReference type="PROSITE" id="PS51551">
    <property type="entry name" value="EPHRIN_RBD_2"/>
    <property type="match status" value="1"/>
</dbReference>
<comment type="caution">
    <text evidence="18">Lacks conserved residue(s) required for the propagation of feature annotation.</text>
</comment>
<dbReference type="Pfam" id="PF01421">
    <property type="entry name" value="Reprolysin"/>
    <property type="match status" value="1"/>
</dbReference>
<dbReference type="PRINTS" id="PR01347">
    <property type="entry name" value="EPHRIN"/>
</dbReference>